<protein>
    <recommendedName>
        <fullName evidence="6">GMP reductase</fullName>
        <ecNumber evidence="6">1.7.1.7</ecNumber>
    </recommendedName>
    <alternativeName>
        <fullName evidence="6">Guanosine 5'-monophosphate reductase</fullName>
        <shortName evidence="6">GMPR</shortName>
    </alternativeName>
</protein>
<dbReference type="GO" id="GO:0006166">
    <property type="term" value="P:purine ribonucleoside salvage"/>
    <property type="evidence" value="ECO:0007669"/>
    <property type="project" value="UniProtKB-KW"/>
</dbReference>
<feature type="domain" description="CBS" evidence="10">
    <location>
        <begin position="95"/>
        <end position="152"/>
    </location>
</feature>
<comment type="similarity">
    <text evidence="6">Belongs to the IMPDH/GMPR family. GuaB1 subfamily.</text>
</comment>
<dbReference type="Pfam" id="PF00571">
    <property type="entry name" value="CBS"/>
    <property type="match status" value="2"/>
</dbReference>
<accession>A0A495Q8W5</accession>
<keyword evidence="2" id="KW-0677">Repeat</keyword>
<evidence type="ECO:0000256" key="9">
    <source>
        <dbReference type="PROSITE-ProRule" id="PRU00703"/>
    </source>
</evidence>
<evidence type="ECO:0000256" key="3">
    <source>
        <dbReference type="ARBA" id="ARBA00022857"/>
    </source>
</evidence>
<reference evidence="11 12" key="1">
    <citation type="submission" date="2018-10" db="EMBL/GenBank/DDBJ databases">
        <title>Genomic Encyclopedia of Archaeal and Bacterial Type Strains, Phase II (KMG-II): from individual species to whole genera.</title>
        <authorList>
            <person name="Goeker M."/>
        </authorList>
    </citation>
    <scope>NUCLEOTIDE SEQUENCE [LARGE SCALE GENOMIC DNA]</scope>
    <source>
        <strain evidence="11 12">DSM 43383</strain>
    </source>
</reference>
<dbReference type="SMART" id="SM00116">
    <property type="entry name" value="CBS"/>
    <property type="match status" value="2"/>
</dbReference>
<comment type="pathway">
    <text evidence="6">Purine metabolism; IMP biosynthesis via salvage pathway.</text>
</comment>
<dbReference type="Pfam" id="PF00478">
    <property type="entry name" value="IMPDH"/>
    <property type="match status" value="1"/>
</dbReference>
<dbReference type="PIRSF" id="PIRSF000130">
    <property type="entry name" value="IMPDH"/>
    <property type="match status" value="1"/>
</dbReference>
<dbReference type="InterPro" id="IPR005991">
    <property type="entry name" value="GUAB1"/>
</dbReference>
<feature type="binding site" description="in other chain" evidence="8">
    <location>
        <position position="297"/>
    </location>
    <ligand>
        <name>K(+)</name>
        <dbReference type="ChEBI" id="CHEBI:29103"/>
        <note>ligand shared between two tetrameric partners</note>
    </ligand>
</feature>
<organism evidence="11 12">
    <name type="scientific">Actinomadura pelletieri DSM 43383</name>
    <dbReference type="NCBI Taxonomy" id="1120940"/>
    <lineage>
        <taxon>Bacteria</taxon>
        <taxon>Bacillati</taxon>
        <taxon>Actinomycetota</taxon>
        <taxon>Actinomycetes</taxon>
        <taxon>Streptosporangiales</taxon>
        <taxon>Thermomonosporaceae</taxon>
        <taxon>Actinomadura</taxon>
    </lineage>
</organism>
<proteinExistence type="inferred from homology"/>
<dbReference type="InterPro" id="IPR001093">
    <property type="entry name" value="IMP_DH_GMPRt"/>
</dbReference>
<dbReference type="InterPro" id="IPR050139">
    <property type="entry name" value="GMP_reductase"/>
</dbReference>
<evidence type="ECO:0000313" key="11">
    <source>
        <dbReference type="EMBL" id="RKS67755.1"/>
    </source>
</evidence>
<dbReference type="CDD" id="cd00381">
    <property type="entry name" value="IMPDH"/>
    <property type="match status" value="1"/>
</dbReference>
<dbReference type="NCBIfam" id="TIGR01303">
    <property type="entry name" value="IMP_DH_rel_1"/>
    <property type="match status" value="1"/>
</dbReference>
<feature type="binding site" evidence="7">
    <location>
        <begin position="245"/>
        <end position="247"/>
    </location>
    <ligand>
        <name>NAD(+)</name>
        <dbReference type="ChEBI" id="CHEBI:57540"/>
    </ligand>
</feature>
<dbReference type="InterPro" id="IPR013785">
    <property type="entry name" value="Aldolase_TIM"/>
</dbReference>
<evidence type="ECO:0000256" key="4">
    <source>
        <dbReference type="ARBA" id="ARBA00023002"/>
    </source>
</evidence>
<dbReference type="SUPFAM" id="SSF51412">
    <property type="entry name" value="Inosine monophosphate dehydrogenase (IMPDH)"/>
    <property type="match status" value="1"/>
</dbReference>
<dbReference type="CDD" id="cd02205">
    <property type="entry name" value="CBS_pair_SF"/>
    <property type="match status" value="1"/>
</dbReference>
<keyword evidence="12" id="KW-1185">Reference proteome</keyword>
<evidence type="ECO:0000256" key="2">
    <source>
        <dbReference type="ARBA" id="ARBA00022737"/>
    </source>
</evidence>
<dbReference type="SUPFAM" id="SSF54631">
    <property type="entry name" value="CBS-domain pair"/>
    <property type="match status" value="1"/>
</dbReference>
<dbReference type="HAMAP" id="MF_02250">
    <property type="entry name" value="GMPR_GuaB1"/>
    <property type="match status" value="1"/>
</dbReference>
<keyword evidence="1 6" id="KW-0660">Purine salvage</keyword>
<dbReference type="GO" id="GO:0005829">
    <property type="term" value="C:cytosol"/>
    <property type="evidence" value="ECO:0007669"/>
    <property type="project" value="TreeGrafter"/>
</dbReference>
<dbReference type="Gene3D" id="3.20.20.70">
    <property type="entry name" value="Aldolase class I"/>
    <property type="match status" value="1"/>
</dbReference>
<evidence type="ECO:0000259" key="10">
    <source>
        <dbReference type="PROSITE" id="PS51371"/>
    </source>
</evidence>
<evidence type="ECO:0000256" key="7">
    <source>
        <dbReference type="PIRSR" id="PIRSR000130-3"/>
    </source>
</evidence>
<dbReference type="GO" id="GO:0003920">
    <property type="term" value="F:GMP reductase activity"/>
    <property type="evidence" value="ECO:0007669"/>
    <property type="project" value="UniProtKB-UniRule"/>
</dbReference>
<keyword evidence="4 6" id="KW-0560">Oxidoreductase</keyword>
<comment type="caution">
    <text evidence="11">The sequence shown here is derived from an EMBL/GenBank/DDBJ whole genome shotgun (WGS) entry which is preliminary data.</text>
</comment>
<dbReference type="EC" id="1.7.1.7" evidence="6"/>
<keyword evidence="3 6" id="KW-0521">NADP</keyword>
<comment type="function">
    <text evidence="6">Involved in the purine-salvage pathway. Catalyzes the NADPH-dependent conversion of GMP to IMP.</text>
</comment>
<dbReference type="GO" id="GO:0032264">
    <property type="term" value="P:IMP salvage"/>
    <property type="evidence" value="ECO:0007669"/>
    <property type="project" value="UniProtKB-UniRule"/>
</dbReference>
<gene>
    <name evidence="6" type="primary">guaB1</name>
    <name evidence="11" type="ORF">BZB76_6884</name>
</gene>
<keyword evidence="5 9" id="KW-0129">CBS domain</keyword>
<dbReference type="RefSeq" id="WP_121438538.1">
    <property type="nucleotide sequence ID" value="NZ_RBWU01000010.1"/>
</dbReference>
<evidence type="ECO:0000313" key="12">
    <source>
        <dbReference type="Proteomes" id="UP000274601"/>
    </source>
</evidence>
<dbReference type="SMART" id="SM01240">
    <property type="entry name" value="IMPDH"/>
    <property type="match status" value="1"/>
</dbReference>
<dbReference type="InterPro" id="IPR005990">
    <property type="entry name" value="IMP_DH"/>
</dbReference>
<dbReference type="EMBL" id="RBWU01000010">
    <property type="protein sequence ID" value="RKS67755.1"/>
    <property type="molecule type" value="Genomic_DNA"/>
</dbReference>
<comment type="cofactor">
    <cofactor evidence="6">
        <name>a monovalent cation</name>
        <dbReference type="ChEBI" id="CHEBI:60242"/>
    </cofactor>
</comment>
<evidence type="ECO:0000256" key="5">
    <source>
        <dbReference type="ARBA" id="ARBA00023122"/>
    </source>
</evidence>
<evidence type="ECO:0000256" key="6">
    <source>
        <dbReference type="HAMAP-Rule" id="MF_02250"/>
    </source>
</evidence>
<comment type="catalytic activity">
    <reaction evidence="6">
        <text>IMP + NH4(+) + NADP(+) = GMP + NADPH + 2 H(+)</text>
        <dbReference type="Rhea" id="RHEA:17185"/>
        <dbReference type="ChEBI" id="CHEBI:15378"/>
        <dbReference type="ChEBI" id="CHEBI:28938"/>
        <dbReference type="ChEBI" id="CHEBI:57783"/>
        <dbReference type="ChEBI" id="CHEBI:58053"/>
        <dbReference type="ChEBI" id="CHEBI:58115"/>
        <dbReference type="ChEBI" id="CHEBI:58349"/>
        <dbReference type="EC" id="1.7.1.7"/>
    </reaction>
</comment>
<evidence type="ECO:0000256" key="8">
    <source>
        <dbReference type="PIRSR" id="PIRSR000130-4"/>
    </source>
</evidence>
<feature type="binding site" description="in other chain" evidence="8">
    <location>
        <position position="302"/>
    </location>
    <ligand>
        <name>K(+)</name>
        <dbReference type="ChEBI" id="CHEBI:29103"/>
        <note>ligand shared between two tetrameric partners</note>
    </ligand>
</feature>
<dbReference type="PANTHER" id="PTHR43170:SF5">
    <property type="entry name" value="GMP REDUCTASE"/>
    <property type="match status" value="1"/>
</dbReference>
<feature type="binding site" evidence="7">
    <location>
        <begin position="295"/>
        <end position="297"/>
    </location>
    <ligand>
        <name>NAD(+)</name>
        <dbReference type="ChEBI" id="CHEBI:57540"/>
    </ligand>
</feature>
<dbReference type="PANTHER" id="PTHR43170">
    <property type="entry name" value="GMP REDUCTASE"/>
    <property type="match status" value="1"/>
</dbReference>
<feature type="domain" description="CBS" evidence="10">
    <location>
        <begin position="153"/>
        <end position="211"/>
    </location>
</feature>
<dbReference type="OrthoDB" id="9805398at2"/>
<keyword evidence="7" id="KW-0520">NAD</keyword>
<feature type="binding site" description="in other chain" evidence="8">
    <location>
        <position position="299"/>
    </location>
    <ligand>
        <name>K(+)</name>
        <dbReference type="ChEBI" id="CHEBI:29103"/>
        <note>ligand shared between two tetrameric partners</note>
    </ligand>
</feature>
<dbReference type="GO" id="GO:0003938">
    <property type="term" value="F:IMP dehydrogenase activity"/>
    <property type="evidence" value="ECO:0007669"/>
    <property type="project" value="InterPro"/>
</dbReference>
<dbReference type="Proteomes" id="UP000274601">
    <property type="component" value="Unassembled WGS sequence"/>
</dbReference>
<dbReference type="AlphaFoldDB" id="A0A495Q8W5"/>
<dbReference type="InterPro" id="IPR000644">
    <property type="entry name" value="CBS_dom"/>
</dbReference>
<feature type="active site" description="Thioimidate intermediate" evidence="6">
    <location>
        <position position="302"/>
    </location>
</feature>
<sequence>MRLLNGERSAHDLTYNDVFMVPRRSSVESRLDVDLATVDGSGTTVPLVVANMTAVSGRRMAETVARRGAVAVLPQDIPVEVVAEVIGWVKGRDLVVDTPIRLGPSGTAGDALALLHKRAHGAVIVVEDDRPVGIVTEADCAGVDRFAQLRDIMSSDLVTLPSGVDPREAFNRLHERGHRLAPAVDAAGRLAGVLTRTGALRATLYKPAVDAAGRLRVGAAVGVNGDVAGKAKALLEAGADLIVVDTAHGHQDKMIGALTAVRGLDPAVPVVAGNVVTAEGTRDLIEAGADIVKVGVGPGAMCTTRMMTGVGRPQFSAVLECAAEARRLGRHVWADGGVRHPRDVALALAAGAANVMVGSWFAGTYESPGDLQRDADGRLYKESFGMASARAVRLRTADDSPFDRARKALFEEGISTSRMFLDPQRPGVEDLVDSIVAGLRSACTYAGARTLEEFHERATVGVQSSSGYAEGMPLSSSW</sequence>
<dbReference type="NCBIfam" id="NF005869">
    <property type="entry name" value="PRK07807.1"/>
    <property type="match status" value="1"/>
</dbReference>
<feature type="binding site" evidence="6">
    <location>
        <begin position="295"/>
        <end position="297"/>
    </location>
    <ligand>
        <name>NADP(+)</name>
        <dbReference type="ChEBI" id="CHEBI:58349"/>
    </ligand>
</feature>
<dbReference type="FunFam" id="3.20.20.70:FF:000108">
    <property type="entry name" value="IMP dehydrogenase family protein"/>
    <property type="match status" value="1"/>
</dbReference>
<dbReference type="InterPro" id="IPR046342">
    <property type="entry name" value="CBS_dom_sf"/>
</dbReference>
<keyword evidence="8" id="KW-0630">Potassium</keyword>
<feature type="binding site" evidence="6">
    <location>
        <begin position="245"/>
        <end position="247"/>
    </location>
    <ligand>
        <name>NADP(+)</name>
        <dbReference type="ChEBI" id="CHEBI:58349"/>
    </ligand>
</feature>
<name>A0A495Q8W5_9ACTN</name>
<dbReference type="PROSITE" id="PS51371">
    <property type="entry name" value="CBS"/>
    <property type="match status" value="2"/>
</dbReference>
<evidence type="ECO:0000256" key="1">
    <source>
        <dbReference type="ARBA" id="ARBA00022726"/>
    </source>
</evidence>